<reference evidence="2 3" key="1">
    <citation type="submission" date="2024-07" db="EMBL/GenBank/DDBJ databases">
        <title>Chromosome-level genome assembly of the water stick insect Ranatra chinensis (Heteroptera: Nepidae).</title>
        <authorList>
            <person name="Liu X."/>
        </authorList>
    </citation>
    <scope>NUCLEOTIDE SEQUENCE [LARGE SCALE GENOMIC DNA]</scope>
    <source>
        <strain evidence="2">Cailab_2021Rc</strain>
        <tissue evidence="2">Muscle</tissue>
    </source>
</reference>
<dbReference type="PROSITE" id="PS50208">
    <property type="entry name" value="CASPASE_P20"/>
    <property type="match status" value="1"/>
</dbReference>
<dbReference type="PANTHER" id="PTHR22576">
    <property type="entry name" value="MUCOSA ASSOCIATED LYMPHOID TISSUE LYMPHOMA TRANSLOCATION PROTEIN 1/PARACASPASE"/>
    <property type="match status" value="1"/>
</dbReference>
<proteinExistence type="predicted"/>
<dbReference type="EMBL" id="JBFDAA010000021">
    <property type="protein sequence ID" value="KAL1114956.1"/>
    <property type="molecule type" value="Genomic_DNA"/>
</dbReference>
<keyword evidence="3" id="KW-1185">Reference proteome</keyword>
<name>A0ABD0XUJ9_9HEMI</name>
<feature type="domain" description="Caspase family p20" evidence="1">
    <location>
        <begin position="1"/>
        <end position="72"/>
    </location>
</feature>
<evidence type="ECO:0000313" key="2">
    <source>
        <dbReference type="EMBL" id="KAL1114956.1"/>
    </source>
</evidence>
<dbReference type="AlphaFoldDB" id="A0ABD0XUJ9"/>
<dbReference type="Pfam" id="PF00656">
    <property type="entry name" value="Peptidase_C14"/>
    <property type="match status" value="1"/>
</dbReference>
<evidence type="ECO:0000313" key="3">
    <source>
        <dbReference type="Proteomes" id="UP001558652"/>
    </source>
</evidence>
<dbReference type="InterPro" id="IPR001309">
    <property type="entry name" value="Pept_C14_p20"/>
</dbReference>
<dbReference type="SUPFAM" id="SSF52129">
    <property type="entry name" value="Caspase-like"/>
    <property type="match status" value="1"/>
</dbReference>
<comment type="caution">
    <text evidence="2">The sequence shown here is derived from an EMBL/GenBank/DDBJ whole genome shotgun (WGS) entry which is preliminary data.</text>
</comment>
<dbReference type="InterPro" id="IPR011600">
    <property type="entry name" value="Pept_C14_caspase"/>
</dbReference>
<dbReference type="Gene3D" id="3.40.50.1460">
    <property type="match status" value="1"/>
</dbReference>
<sequence>LIANFKYKYHSELHKPCNDVIEIAKILKKLNFHVITLMNLTLVEMHNAVQLFCELLPSKSYGFFYYGGHGYEIFNNKFMMPVDCPDSSTFRMADCFCDLHLIQMAMKNTKLRLLVIILDMCLKIPDRAENPNIYQERTPDFNYTPNPKCNLVQANATSSYLCAYENPGEEYGLYVNSLRKYLSSDVPITECLQHVNEGMITHYMV</sequence>
<dbReference type="Proteomes" id="UP001558652">
    <property type="component" value="Unassembled WGS sequence"/>
</dbReference>
<accession>A0ABD0XUJ9</accession>
<evidence type="ECO:0000259" key="1">
    <source>
        <dbReference type="PROSITE" id="PS50208"/>
    </source>
</evidence>
<protein>
    <recommendedName>
        <fullName evidence="1">Caspase family p20 domain-containing protein</fullName>
    </recommendedName>
</protein>
<dbReference type="PANTHER" id="PTHR22576:SF37">
    <property type="entry name" value="MUCOSA-ASSOCIATED LYMPHOID TISSUE LYMPHOMA TRANSLOCATION PROTEIN 1"/>
    <property type="match status" value="1"/>
</dbReference>
<feature type="non-terminal residue" evidence="2">
    <location>
        <position position="1"/>
    </location>
</feature>
<dbReference type="InterPro" id="IPR029030">
    <property type="entry name" value="Caspase-like_dom_sf"/>
</dbReference>
<organism evidence="2 3">
    <name type="scientific">Ranatra chinensis</name>
    <dbReference type="NCBI Taxonomy" id="642074"/>
    <lineage>
        <taxon>Eukaryota</taxon>
        <taxon>Metazoa</taxon>
        <taxon>Ecdysozoa</taxon>
        <taxon>Arthropoda</taxon>
        <taxon>Hexapoda</taxon>
        <taxon>Insecta</taxon>
        <taxon>Pterygota</taxon>
        <taxon>Neoptera</taxon>
        <taxon>Paraneoptera</taxon>
        <taxon>Hemiptera</taxon>
        <taxon>Heteroptera</taxon>
        <taxon>Panheteroptera</taxon>
        <taxon>Nepomorpha</taxon>
        <taxon>Nepidae</taxon>
        <taxon>Ranatrinae</taxon>
        <taxon>Ranatra</taxon>
    </lineage>
</organism>
<gene>
    <name evidence="2" type="ORF">AAG570_007779</name>
</gene>
<dbReference type="InterPro" id="IPR052039">
    <property type="entry name" value="Caspase-related_regulators"/>
</dbReference>